<evidence type="ECO:0000259" key="1">
    <source>
        <dbReference type="Pfam" id="PF12697"/>
    </source>
</evidence>
<sequence>MPASNTPAPTQGFLDVAGQRLAWTRWGPPPEAGPTLVLLHEGLGSVSLWRDLPERLVAATGLGVFAWSRAGYGQSSPRPAPPWPLTYLHDEALRCLPQVLDKAVPGPHYLIGHSDGASIALLYAGTVPDPRVRGLVLVAPHVVVEPMCVAAIAHTGTLYETTDLRARLARHHGAKTDDTFWGWNGAWRDPLFATWDLRIALRGLTRPVLVVQGDDDAYGTALQPALVRRHCAGPVSVAFLPACGHGPHRDQPDALVALIAAHVAHGEAR</sequence>
<dbReference type="PANTHER" id="PTHR43689:SF8">
    <property type="entry name" value="ALPHA_BETA-HYDROLASES SUPERFAMILY PROTEIN"/>
    <property type="match status" value="1"/>
</dbReference>
<organism evidence="2 3">
    <name type="scientific">Pararhodospirillum oryzae</name>
    <dbReference type="NCBI Taxonomy" id="478448"/>
    <lineage>
        <taxon>Bacteria</taxon>
        <taxon>Pseudomonadati</taxon>
        <taxon>Pseudomonadota</taxon>
        <taxon>Alphaproteobacteria</taxon>
        <taxon>Rhodospirillales</taxon>
        <taxon>Rhodospirillaceae</taxon>
        <taxon>Pararhodospirillum</taxon>
    </lineage>
</organism>
<reference evidence="2 3" key="1">
    <citation type="submission" date="2019-07" db="EMBL/GenBank/DDBJ databases">
        <title>Whole genome shotgun sequence of Rhodospirillum oryzae NBRC 107573.</title>
        <authorList>
            <person name="Hosoyama A."/>
            <person name="Uohara A."/>
            <person name="Ohji S."/>
            <person name="Ichikawa N."/>
        </authorList>
    </citation>
    <scope>NUCLEOTIDE SEQUENCE [LARGE SCALE GENOMIC DNA]</scope>
    <source>
        <strain evidence="2 3">NBRC 107573</strain>
    </source>
</reference>
<name>A0A512H7E1_9PROT</name>
<comment type="caution">
    <text evidence="2">The sequence shown here is derived from an EMBL/GenBank/DDBJ whole genome shotgun (WGS) entry which is preliminary data.</text>
</comment>
<evidence type="ECO:0000313" key="2">
    <source>
        <dbReference type="EMBL" id="GEO81361.1"/>
    </source>
</evidence>
<dbReference type="RefSeq" id="WP_147163397.1">
    <property type="nucleotide sequence ID" value="NZ_BJZO01000034.1"/>
</dbReference>
<dbReference type="Pfam" id="PF12697">
    <property type="entry name" value="Abhydrolase_6"/>
    <property type="match status" value="1"/>
</dbReference>
<proteinExistence type="predicted"/>
<dbReference type="SUPFAM" id="SSF53474">
    <property type="entry name" value="alpha/beta-Hydrolases"/>
    <property type="match status" value="1"/>
</dbReference>
<keyword evidence="3" id="KW-1185">Reference proteome</keyword>
<dbReference type="InterPro" id="IPR000073">
    <property type="entry name" value="AB_hydrolase_1"/>
</dbReference>
<feature type="domain" description="AB hydrolase-1" evidence="1">
    <location>
        <begin position="36"/>
        <end position="257"/>
    </location>
</feature>
<dbReference type="GO" id="GO:0016787">
    <property type="term" value="F:hydrolase activity"/>
    <property type="evidence" value="ECO:0007669"/>
    <property type="project" value="UniProtKB-KW"/>
</dbReference>
<dbReference type="PANTHER" id="PTHR43689">
    <property type="entry name" value="HYDROLASE"/>
    <property type="match status" value="1"/>
</dbReference>
<evidence type="ECO:0000313" key="3">
    <source>
        <dbReference type="Proteomes" id="UP000321567"/>
    </source>
</evidence>
<dbReference type="InterPro" id="IPR029058">
    <property type="entry name" value="AB_hydrolase_fold"/>
</dbReference>
<gene>
    <name evidence="2" type="ORF">ROR02_14920</name>
</gene>
<dbReference type="Gene3D" id="3.40.50.1820">
    <property type="entry name" value="alpha/beta hydrolase"/>
    <property type="match status" value="1"/>
</dbReference>
<accession>A0A512H7E1</accession>
<protein>
    <submittedName>
        <fullName evidence="2">Hydrolase</fullName>
    </submittedName>
</protein>
<dbReference type="AlphaFoldDB" id="A0A512H7E1"/>
<dbReference type="EMBL" id="BJZO01000034">
    <property type="protein sequence ID" value="GEO81361.1"/>
    <property type="molecule type" value="Genomic_DNA"/>
</dbReference>
<dbReference type="Proteomes" id="UP000321567">
    <property type="component" value="Unassembled WGS sequence"/>
</dbReference>
<keyword evidence="2" id="KW-0378">Hydrolase</keyword>
<dbReference type="OrthoDB" id="9779853at2"/>